<gene>
    <name evidence="6" type="ORF">H8E41_03670</name>
</gene>
<comment type="function">
    <text evidence="4">May be involved in the biosynthesis of molybdopterin.</text>
</comment>
<feature type="domain" description="MoaB/Mog" evidence="5">
    <location>
        <begin position="9"/>
        <end position="153"/>
    </location>
</feature>
<organism evidence="6 7">
    <name type="scientific">Candidatus Desulfobia pelagia</name>
    <dbReference type="NCBI Taxonomy" id="2841692"/>
    <lineage>
        <taxon>Bacteria</taxon>
        <taxon>Pseudomonadati</taxon>
        <taxon>Thermodesulfobacteriota</taxon>
        <taxon>Desulfobulbia</taxon>
        <taxon>Desulfobulbales</taxon>
        <taxon>Desulfobulbaceae</taxon>
        <taxon>Candidatus Desulfobia</taxon>
    </lineage>
</organism>
<reference evidence="6 7" key="1">
    <citation type="submission" date="2020-08" db="EMBL/GenBank/DDBJ databases">
        <title>Bridging the membrane lipid divide: bacteria of the FCB group superphylum have the potential to synthesize archaeal ether lipids.</title>
        <authorList>
            <person name="Villanueva L."/>
            <person name="Von Meijenfeldt F.A.B."/>
            <person name="Westbye A.B."/>
            <person name="Yadav S."/>
            <person name="Hopmans E.C."/>
            <person name="Dutilh B.E."/>
            <person name="Sinninghe Damste J.S."/>
        </authorList>
    </citation>
    <scope>NUCLEOTIDE SEQUENCE [LARGE SCALE GENOMIC DNA]</scope>
    <source>
        <strain evidence="6">NIOZ-UU47</strain>
    </source>
</reference>
<dbReference type="Gene3D" id="3.40.980.10">
    <property type="entry name" value="MoaB/Mog-like domain"/>
    <property type="match status" value="1"/>
</dbReference>
<dbReference type="CDD" id="cd00886">
    <property type="entry name" value="MogA_MoaB"/>
    <property type="match status" value="1"/>
</dbReference>
<evidence type="ECO:0000256" key="3">
    <source>
        <dbReference type="ARBA" id="ARBA00023150"/>
    </source>
</evidence>
<name>A0A8J6NC18_9BACT</name>
<dbReference type="PIRSF" id="PIRSF006443">
    <property type="entry name" value="MoaB"/>
    <property type="match status" value="1"/>
</dbReference>
<evidence type="ECO:0000259" key="5">
    <source>
        <dbReference type="SMART" id="SM00852"/>
    </source>
</evidence>
<dbReference type="EMBL" id="JACNJZ010000063">
    <property type="protein sequence ID" value="MBC8316979.1"/>
    <property type="molecule type" value="Genomic_DNA"/>
</dbReference>
<dbReference type="PANTHER" id="PTHR43764:SF1">
    <property type="entry name" value="MOLYBDOPTERIN MOLYBDOTRANSFERASE"/>
    <property type="match status" value="1"/>
</dbReference>
<dbReference type="NCBIfam" id="TIGR00177">
    <property type="entry name" value="molyb_syn"/>
    <property type="match status" value="1"/>
</dbReference>
<protein>
    <recommendedName>
        <fullName evidence="2 4">Molybdenum cofactor biosynthesis protein B</fullName>
    </recommendedName>
</protein>
<dbReference type="SUPFAM" id="SSF53218">
    <property type="entry name" value="Molybdenum cofactor biosynthesis proteins"/>
    <property type="match status" value="1"/>
</dbReference>
<dbReference type="SMART" id="SM00852">
    <property type="entry name" value="MoCF_biosynth"/>
    <property type="match status" value="1"/>
</dbReference>
<proteinExistence type="inferred from homology"/>
<evidence type="ECO:0000256" key="1">
    <source>
        <dbReference type="ARBA" id="ARBA00005046"/>
    </source>
</evidence>
<evidence type="ECO:0000256" key="4">
    <source>
        <dbReference type="PIRNR" id="PIRNR006443"/>
    </source>
</evidence>
<dbReference type="GO" id="GO:0006777">
    <property type="term" value="P:Mo-molybdopterin cofactor biosynthetic process"/>
    <property type="evidence" value="ECO:0007669"/>
    <property type="project" value="UniProtKB-UniRule"/>
</dbReference>
<accession>A0A8J6NC18</accession>
<dbReference type="Pfam" id="PF00994">
    <property type="entry name" value="MoCF_biosynth"/>
    <property type="match status" value="1"/>
</dbReference>
<comment type="caution">
    <text evidence="6">The sequence shown here is derived from an EMBL/GenBank/DDBJ whole genome shotgun (WGS) entry which is preliminary data.</text>
</comment>
<sequence>MDKNGYTCAILTISDKGSRGERDDTSGPQLNRQLTESGFTVTALEIVPDSQDAIATMFRKWADQDNIDLIVSTGGTGVSPSDVTPEATLPILHREIPGIGEAMRMASFTRTTHAILSRGVAGIRRESLIINLPGSERAARENLEVILPSLQHALYKIKGGMKDCADCTKNNSKQKDS</sequence>
<dbReference type="UniPathway" id="UPA00344"/>
<dbReference type="InterPro" id="IPR012245">
    <property type="entry name" value="MoaB"/>
</dbReference>
<dbReference type="InterPro" id="IPR036425">
    <property type="entry name" value="MoaB/Mog-like_dom_sf"/>
</dbReference>
<evidence type="ECO:0000313" key="6">
    <source>
        <dbReference type="EMBL" id="MBC8316979.1"/>
    </source>
</evidence>
<dbReference type="Proteomes" id="UP000614424">
    <property type="component" value="Unassembled WGS sequence"/>
</dbReference>
<comment type="pathway">
    <text evidence="1 4">Cofactor biosynthesis; molybdopterin biosynthesis.</text>
</comment>
<dbReference type="InterPro" id="IPR051920">
    <property type="entry name" value="MPT_Adenylyltrnsfr/MoaC-Rel"/>
</dbReference>
<comment type="similarity">
    <text evidence="4">Belongs to the MoaB/Mog family.</text>
</comment>
<evidence type="ECO:0000313" key="7">
    <source>
        <dbReference type="Proteomes" id="UP000614424"/>
    </source>
</evidence>
<keyword evidence="3 4" id="KW-0501">Molybdenum cofactor biosynthesis</keyword>
<dbReference type="InterPro" id="IPR001453">
    <property type="entry name" value="MoaB/Mog_dom"/>
</dbReference>
<evidence type="ECO:0000256" key="2">
    <source>
        <dbReference type="ARBA" id="ARBA00015262"/>
    </source>
</evidence>
<dbReference type="PANTHER" id="PTHR43764">
    <property type="entry name" value="MOLYBDENUM COFACTOR BIOSYNTHESIS"/>
    <property type="match status" value="1"/>
</dbReference>
<dbReference type="AlphaFoldDB" id="A0A8J6NC18"/>